<comment type="caution">
    <text evidence="1">The sequence shown here is derived from an EMBL/GenBank/DDBJ whole genome shotgun (WGS) entry which is preliminary data.</text>
</comment>
<dbReference type="AlphaFoldDB" id="A0A822XUJ9"/>
<dbReference type="Proteomes" id="UP000607653">
    <property type="component" value="Unassembled WGS sequence"/>
</dbReference>
<dbReference type="EMBL" id="DUZY01000001">
    <property type="protein sequence ID" value="DAD25304.1"/>
    <property type="molecule type" value="Genomic_DNA"/>
</dbReference>
<evidence type="ECO:0000313" key="1">
    <source>
        <dbReference type="EMBL" id="DAD25304.1"/>
    </source>
</evidence>
<sequence length="98" mass="11505">MPKFTPFQVRSSLEFIRPSIMSSVPLQLHPLQPPLILSHGLQNPPKLKFTLFQVRKFSSLSLKGFLVFASSLSLNPSNWDREEIRCLREEQRWLRQEQ</sequence>
<keyword evidence="2" id="KW-1185">Reference proteome</keyword>
<gene>
    <name evidence="1" type="ORF">HUJ06_026768</name>
</gene>
<organism evidence="1 2">
    <name type="scientific">Nelumbo nucifera</name>
    <name type="common">Sacred lotus</name>
    <dbReference type="NCBI Taxonomy" id="4432"/>
    <lineage>
        <taxon>Eukaryota</taxon>
        <taxon>Viridiplantae</taxon>
        <taxon>Streptophyta</taxon>
        <taxon>Embryophyta</taxon>
        <taxon>Tracheophyta</taxon>
        <taxon>Spermatophyta</taxon>
        <taxon>Magnoliopsida</taxon>
        <taxon>Proteales</taxon>
        <taxon>Nelumbonaceae</taxon>
        <taxon>Nelumbo</taxon>
    </lineage>
</organism>
<evidence type="ECO:0000313" key="2">
    <source>
        <dbReference type="Proteomes" id="UP000607653"/>
    </source>
</evidence>
<name>A0A822XUJ9_NELNU</name>
<proteinExistence type="predicted"/>
<protein>
    <submittedName>
        <fullName evidence="1">Uncharacterized protein</fullName>
    </submittedName>
</protein>
<reference evidence="1 2" key="1">
    <citation type="journal article" date="2020" name="Mol. Biol. Evol.">
        <title>Distinct Expression and Methylation Patterns for Genes with Different Fates following a Single Whole-Genome Duplication in Flowering Plants.</title>
        <authorList>
            <person name="Shi T."/>
            <person name="Rahmani R.S."/>
            <person name="Gugger P.F."/>
            <person name="Wang M."/>
            <person name="Li H."/>
            <person name="Zhang Y."/>
            <person name="Li Z."/>
            <person name="Wang Q."/>
            <person name="Van de Peer Y."/>
            <person name="Marchal K."/>
            <person name="Chen J."/>
        </authorList>
    </citation>
    <scope>NUCLEOTIDE SEQUENCE [LARGE SCALE GENOMIC DNA]</scope>
    <source>
        <tissue evidence="1">Leaf</tissue>
    </source>
</reference>
<accession>A0A822XUJ9</accession>